<dbReference type="Proteomes" id="UP000198748">
    <property type="component" value="Unassembled WGS sequence"/>
</dbReference>
<evidence type="ECO:0000313" key="10">
    <source>
        <dbReference type="EMBL" id="SDG49852.1"/>
    </source>
</evidence>
<dbReference type="EC" id="3.2.1.78" evidence="4"/>
<evidence type="ECO:0000256" key="8">
    <source>
        <dbReference type="PROSITE-ProRule" id="PRU01100"/>
    </source>
</evidence>
<keyword evidence="2 4" id="KW-0378">Hydrolase</keyword>
<evidence type="ECO:0000256" key="3">
    <source>
        <dbReference type="ARBA" id="ARBA00023295"/>
    </source>
</evidence>
<dbReference type="PRINTS" id="PR00739">
    <property type="entry name" value="GLHYDRLASE26"/>
</dbReference>
<dbReference type="AlphaFoldDB" id="A0A1G7UQM5"/>
<dbReference type="Pfam" id="PF02156">
    <property type="entry name" value="Glyco_hydro_26"/>
    <property type="match status" value="1"/>
</dbReference>
<dbReference type="PIRSF" id="PIRSF018168">
    <property type="entry name" value="Mannan-1_4-beta-mannosidase"/>
    <property type="match status" value="1"/>
</dbReference>
<dbReference type="SUPFAM" id="SSF51445">
    <property type="entry name" value="(Trans)glycosidases"/>
    <property type="match status" value="1"/>
</dbReference>
<comment type="catalytic activity">
    <reaction evidence="4">
        <text>Random hydrolysis of (1-&gt;4)-beta-D-mannosidic linkages in mannans, galactomannans and glucomannans.</text>
        <dbReference type="EC" id="3.2.1.78"/>
    </reaction>
</comment>
<keyword evidence="4" id="KW-0119">Carbohydrate metabolism</keyword>
<proteinExistence type="inferred from homology"/>
<reference evidence="11" key="1">
    <citation type="submission" date="2016-10" db="EMBL/GenBank/DDBJ databases">
        <authorList>
            <person name="Varghese N."/>
            <person name="Submissions S."/>
        </authorList>
    </citation>
    <scope>NUCLEOTIDE SEQUENCE [LARGE SCALE GENOMIC DNA]</scope>
    <source>
        <strain evidence="11">DSM 25329</strain>
    </source>
</reference>
<dbReference type="InterPro" id="IPR017853">
    <property type="entry name" value="GH"/>
</dbReference>
<feature type="binding site" evidence="6">
    <location>
        <position position="120"/>
    </location>
    <ligand>
        <name>substrate</name>
    </ligand>
</feature>
<dbReference type="InterPro" id="IPR000805">
    <property type="entry name" value="Glyco_hydro_26"/>
</dbReference>
<dbReference type="InterPro" id="IPR016714">
    <property type="entry name" value="MANB/E"/>
</dbReference>
<feature type="chain" id="PRO_5011333428" description="Mannan endo-1,4-beta-mannosidase" evidence="4">
    <location>
        <begin position="23"/>
        <end position="369"/>
    </location>
</feature>
<organism evidence="10 11">
    <name type="scientific">Dyadobacter soli</name>
    <dbReference type="NCBI Taxonomy" id="659014"/>
    <lineage>
        <taxon>Bacteria</taxon>
        <taxon>Pseudomonadati</taxon>
        <taxon>Bacteroidota</taxon>
        <taxon>Cytophagia</taxon>
        <taxon>Cytophagales</taxon>
        <taxon>Spirosomataceae</taxon>
        <taxon>Dyadobacter</taxon>
    </lineage>
</organism>
<keyword evidence="11" id="KW-1185">Reference proteome</keyword>
<evidence type="ECO:0000256" key="6">
    <source>
        <dbReference type="PIRSR" id="PIRSR018168-2"/>
    </source>
</evidence>
<comment type="similarity">
    <text evidence="1 4 8">Belongs to the glycosyl hydrolase 26 family.</text>
</comment>
<keyword evidence="4" id="KW-0732">Signal</keyword>
<dbReference type="GO" id="GO:0006080">
    <property type="term" value="P:substituted mannan metabolic process"/>
    <property type="evidence" value="ECO:0007669"/>
    <property type="project" value="UniProtKB-UniRule"/>
</dbReference>
<keyword evidence="3 4" id="KW-0326">Glycosidase</keyword>
<evidence type="ECO:0000256" key="4">
    <source>
        <dbReference type="PIRNR" id="PIRNR018168"/>
    </source>
</evidence>
<feature type="binding site" evidence="6">
    <location>
        <position position="257"/>
    </location>
    <ligand>
        <name>substrate</name>
    </ligand>
</feature>
<feature type="site" description="Plays an important role in maintaining the position of the catalytic nucleophile" evidence="7">
    <location>
        <position position="184"/>
    </location>
</feature>
<dbReference type="RefSeq" id="WP_374754777.1">
    <property type="nucleotide sequence ID" value="NZ_FNAN01000019.1"/>
</dbReference>
<evidence type="ECO:0000256" key="5">
    <source>
        <dbReference type="PIRSR" id="PIRSR018168-1"/>
    </source>
</evidence>
<evidence type="ECO:0000256" key="1">
    <source>
        <dbReference type="ARBA" id="ARBA00007754"/>
    </source>
</evidence>
<dbReference type="PROSITE" id="PS51764">
    <property type="entry name" value="GH26"/>
    <property type="match status" value="1"/>
</dbReference>
<dbReference type="GO" id="GO:0005576">
    <property type="term" value="C:extracellular region"/>
    <property type="evidence" value="ECO:0007669"/>
    <property type="project" value="UniProtKB-SubCell"/>
</dbReference>
<dbReference type="InterPro" id="IPR022790">
    <property type="entry name" value="GH26_dom"/>
</dbReference>
<protein>
    <recommendedName>
        <fullName evidence="4">Mannan endo-1,4-beta-mannosidase</fullName>
        <ecNumber evidence="4">3.2.1.78</ecNumber>
    </recommendedName>
</protein>
<accession>A0A1G7UQM5</accession>
<sequence length="369" mass="41557">MKSLVMSLLTALLCIAAATAQIDPKATPETAALYRNLKKLSEQHILFGHQHATEYGHGWSGDAERSDVKSVTGSHPAVIGIDFMGLSGRPAEEIAKTAEALRKNVVATYNRGGITTVAWHFANPASEGGFYWKDGVSKPAMALIKPGGSHHEQYKLILKTIADFAHSVKGKDGTLAPMIFRPYHEFDGDWFWWGKGHTSKEDFIAVWRFTVSYLRDQLGVHNFIYAFSPDNKFTSEYEFLERYPGNEWVDMVGMDNYGDFGRDGKYNLEAGVKKLKIVSEYALKAGKLAAFTETGLESIPNPAWWTETLLKTLKADKLQLAYVLVWRNDTKSPTHYYAPFPGQVSEADFVKFYHDPYTLFEKDLKEVYK</sequence>
<dbReference type="EMBL" id="FNAN01000019">
    <property type="protein sequence ID" value="SDG49852.1"/>
    <property type="molecule type" value="Genomic_DNA"/>
</dbReference>
<comment type="subcellular location">
    <subcellularLocation>
        <location evidence="4">Secreted</location>
    </subcellularLocation>
</comment>
<dbReference type="PANTHER" id="PTHR40079">
    <property type="entry name" value="MANNAN ENDO-1,4-BETA-MANNOSIDASE E-RELATED"/>
    <property type="match status" value="1"/>
</dbReference>
<feature type="signal peptide" evidence="4">
    <location>
        <begin position="1"/>
        <end position="22"/>
    </location>
</feature>
<name>A0A1G7UQM5_9BACT</name>
<gene>
    <name evidence="10" type="ORF">SAMN04487996_11976</name>
</gene>
<feature type="active site" description="Proton donor" evidence="5 8">
    <location>
        <position position="185"/>
    </location>
</feature>
<dbReference type="Gene3D" id="3.20.20.80">
    <property type="entry name" value="Glycosidases"/>
    <property type="match status" value="1"/>
</dbReference>
<keyword evidence="4" id="KW-0964">Secreted</keyword>
<dbReference type="PANTHER" id="PTHR40079:SF4">
    <property type="entry name" value="GH26 DOMAIN-CONTAINING PROTEIN-RELATED"/>
    <property type="match status" value="1"/>
</dbReference>
<evidence type="ECO:0000259" key="9">
    <source>
        <dbReference type="PROSITE" id="PS51764"/>
    </source>
</evidence>
<evidence type="ECO:0000313" key="11">
    <source>
        <dbReference type="Proteomes" id="UP000198748"/>
    </source>
</evidence>
<dbReference type="STRING" id="659014.SAMN04487996_11976"/>
<feature type="binding site" evidence="6">
    <location>
        <position position="190"/>
    </location>
    <ligand>
        <name>substrate</name>
    </ligand>
</feature>
<evidence type="ECO:0000256" key="7">
    <source>
        <dbReference type="PIRSR" id="PIRSR018168-3"/>
    </source>
</evidence>
<dbReference type="GO" id="GO:0016985">
    <property type="term" value="F:mannan endo-1,4-beta-mannosidase activity"/>
    <property type="evidence" value="ECO:0007669"/>
    <property type="project" value="UniProtKB-UniRule"/>
</dbReference>
<feature type="domain" description="GH26" evidence="9">
    <location>
        <begin position="28"/>
        <end position="362"/>
    </location>
</feature>
<feature type="active site" description="Nucleophile" evidence="5 8">
    <location>
        <position position="293"/>
    </location>
</feature>
<evidence type="ECO:0000256" key="2">
    <source>
        <dbReference type="ARBA" id="ARBA00022801"/>
    </source>
</evidence>